<evidence type="ECO:0000259" key="2">
    <source>
        <dbReference type="SMART" id="SM00670"/>
    </source>
</evidence>
<dbReference type="SMART" id="SM00670">
    <property type="entry name" value="PINc"/>
    <property type="match status" value="1"/>
</dbReference>
<dbReference type="PANTHER" id="PTHR16161">
    <property type="entry name" value="TRANSCRIPTIONAL PROTEIN SWT1"/>
    <property type="match status" value="1"/>
</dbReference>
<keyword evidence="4" id="KW-1185">Reference proteome</keyword>
<sequence length="400" mass="45243">MAFTDYSHSGESSRPPIYSDTNIKDSYLQATLQRIDQLSQDVEMLPPPSEYAIFFVVDTNILLHHFDVLSQFLEDVERLSLPLVIVIPGAVILELDGQKNRDGLAWFARRASSWLLDRIKGRKSVRGQANGETCKASGKWKSREPNDIADSEMRNDNLILDCCLYFRRGRHTFLCSADNNLCLSGHSEGIPTITPSRNWNSKEIAQQIYGNSLTVKRFGSYSASYKNAQNGSAPTTFHSTEVDEDMMMVDDDAAELVLQPNHALDLLHLQVIDHFTRLLVDLIGRVRGFDMDRSGVAKSLHAPRHQTRDVTEWDAADCLEYLNGQRGVKEVTPQAGLFLSKPYTTRGARRGQDWSRKDWQVALESLAETSAAWEDVSIRESLFFLGHHVNEIFLLKLRPT</sequence>
<feature type="compositionally biased region" description="Polar residues" evidence="1">
    <location>
        <begin position="1"/>
        <end position="12"/>
    </location>
</feature>
<dbReference type="GO" id="GO:0004540">
    <property type="term" value="F:RNA nuclease activity"/>
    <property type="evidence" value="ECO:0007669"/>
    <property type="project" value="UniProtKB-ARBA"/>
</dbReference>
<dbReference type="GeneID" id="6072486"/>
<dbReference type="STRING" id="486041.B0CYJ3"/>
<dbReference type="HOGENOM" id="CLU_678119_0_0_1"/>
<dbReference type="Pfam" id="PF13638">
    <property type="entry name" value="PIN_4"/>
    <property type="match status" value="1"/>
</dbReference>
<reference evidence="3 4" key="1">
    <citation type="journal article" date="2008" name="Nature">
        <title>The genome of Laccaria bicolor provides insights into mycorrhizal symbiosis.</title>
        <authorList>
            <person name="Martin F."/>
            <person name="Aerts A."/>
            <person name="Ahren D."/>
            <person name="Brun A."/>
            <person name="Danchin E.G.J."/>
            <person name="Duchaussoy F."/>
            <person name="Gibon J."/>
            <person name="Kohler A."/>
            <person name="Lindquist E."/>
            <person name="Pereda V."/>
            <person name="Salamov A."/>
            <person name="Shapiro H.J."/>
            <person name="Wuyts J."/>
            <person name="Blaudez D."/>
            <person name="Buee M."/>
            <person name="Brokstein P."/>
            <person name="Canbaeck B."/>
            <person name="Cohen D."/>
            <person name="Courty P.E."/>
            <person name="Coutinho P.M."/>
            <person name="Delaruelle C."/>
            <person name="Detter J.C."/>
            <person name="Deveau A."/>
            <person name="DiFazio S."/>
            <person name="Duplessis S."/>
            <person name="Fraissinet-Tachet L."/>
            <person name="Lucic E."/>
            <person name="Frey-Klett P."/>
            <person name="Fourrey C."/>
            <person name="Feussner I."/>
            <person name="Gay G."/>
            <person name="Grimwood J."/>
            <person name="Hoegger P.J."/>
            <person name="Jain P."/>
            <person name="Kilaru S."/>
            <person name="Labbe J."/>
            <person name="Lin Y.C."/>
            <person name="Legue V."/>
            <person name="Le Tacon F."/>
            <person name="Marmeisse R."/>
            <person name="Melayah D."/>
            <person name="Montanini B."/>
            <person name="Muratet M."/>
            <person name="Nehls U."/>
            <person name="Niculita-Hirzel H."/>
            <person name="Oudot-Le Secq M.P."/>
            <person name="Peter M."/>
            <person name="Quesneville H."/>
            <person name="Rajashekar B."/>
            <person name="Reich M."/>
            <person name="Rouhier N."/>
            <person name="Schmutz J."/>
            <person name="Yin T."/>
            <person name="Chalot M."/>
            <person name="Henrissat B."/>
            <person name="Kuees U."/>
            <person name="Lucas S."/>
            <person name="Van de Peer Y."/>
            <person name="Podila G.K."/>
            <person name="Polle A."/>
            <person name="Pukkila P.J."/>
            <person name="Richardson P.M."/>
            <person name="Rouze P."/>
            <person name="Sanders I.R."/>
            <person name="Stajich J.E."/>
            <person name="Tunlid A."/>
            <person name="Tuskan G."/>
            <person name="Grigoriev I.V."/>
        </authorList>
    </citation>
    <scope>NUCLEOTIDE SEQUENCE [LARGE SCALE GENOMIC DNA]</scope>
    <source>
        <strain evidence="4">S238N-H82 / ATCC MYA-4686</strain>
    </source>
</reference>
<organism evidence="4">
    <name type="scientific">Laccaria bicolor (strain S238N-H82 / ATCC MYA-4686)</name>
    <name type="common">Bicoloured deceiver</name>
    <name type="synonym">Laccaria laccata var. bicolor</name>
    <dbReference type="NCBI Taxonomy" id="486041"/>
    <lineage>
        <taxon>Eukaryota</taxon>
        <taxon>Fungi</taxon>
        <taxon>Dikarya</taxon>
        <taxon>Basidiomycota</taxon>
        <taxon>Agaricomycotina</taxon>
        <taxon>Agaricomycetes</taxon>
        <taxon>Agaricomycetidae</taxon>
        <taxon>Agaricales</taxon>
        <taxon>Agaricineae</taxon>
        <taxon>Hydnangiaceae</taxon>
        <taxon>Laccaria</taxon>
    </lineage>
</organism>
<accession>B0CYJ3</accession>
<dbReference type="RefSeq" id="XP_001877156.1">
    <property type="nucleotide sequence ID" value="XM_001877121.1"/>
</dbReference>
<protein>
    <submittedName>
        <fullName evidence="3">Predicted protein</fullName>
    </submittedName>
</protein>
<feature type="domain" description="PIN" evidence="2">
    <location>
        <begin position="53"/>
        <end position="183"/>
    </location>
</feature>
<gene>
    <name evidence="3" type="ORF">LACBIDRAFT_311886</name>
</gene>
<dbReference type="Proteomes" id="UP000001194">
    <property type="component" value="Unassembled WGS sequence"/>
</dbReference>
<dbReference type="OrthoDB" id="2017974at2759"/>
<dbReference type="InParanoid" id="B0CYJ3"/>
<dbReference type="AlphaFoldDB" id="B0CYJ3"/>
<name>B0CYJ3_LACBS</name>
<dbReference type="InterPro" id="IPR052626">
    <property type="entry name" value="SWT1_Regulator"/>
</dbReference>
<dbReference type="InterPro" id="IPR029060">
    <property type="entry name" value="PIN-like_dom_sf"/>
</dbReference>
<dbReference type="CDD" id="cd18727">
    <property type="entry name" value="PIN_Swt1-like"/>
    <property type="match status" value="1"/>
</dbReference>
<proteinExistence type="predicted"/>
<dbReference type="KEGG" id="lbc:LACBIDRAFT_311886"/>
<dbReference type="PANTHER" id="PTHR16161:SF0">
    <property type="entry name" value="TRANSCRIPTIONAL PROTEIN SWT1"/>
    <property type="match status" value="1"/>
</dbReference>
<feature type="region of interest" description="Disordered" evidence="1">
    <location>
        <begin position="1"/>
        <end position="21"/>
    </location>
</feature>
<dbReference type="Gene3D" id="3.40.50.1010">
    <property type="entry name" value="5'-nuclease"/>
    <property type="match status" value="1"/>
</dbReference>
<dbReference type="SUPFAM" id="SSF88723">
    <property type="entry name" value="PIN domain-like"/>
    <property type="match status" value="1"/>
</dbReference>
<evidence type="ECO:0000313" key="3">
    <source>
        <dbReference type="EMBL" id="EDR12892.1"/>
    </source>
</evidence>
<evidence type="ECO:0000256" key="1">
    <source>
        <dbReference type="SAM" id="MobiDB-lite"/>
    </source>
</evidence>
<dbReference type="GO" id="GO:0005634">
    <property type="term" value="C:nucleus"/>
    <property type="evidence" value="ECO:0007669"/>
    <property type="project" value="TreeGrafter"/>
</dbReference>
<dbReference type="EMBL" id="DS547094">
    <property type="protein sequence ID" value="EDR12892.1"/>
    <property type="molecule type" value="Genomic_DNA"/>
</dbReference>
<evidence type="ECO:0000313" key="4">
    <source>
        <dbReference type="Proteomes" id="UP000001194"/>
    </source>
</evidence>
<dbReference type="InterPro" id="IPR002716">
    <property type="entry name" value="PIN_dom"/>
</dbReference>